<gene>
    <name evidence="2" type="ORF">VIN01S_15150</name>
</gene>
<protein>
    <submittedName>
        <fullName evidence="2">Uncharacterized protein</fullName>
    </submittedName>
</protein>
<sequence>MIRIYIYLFFLCVSFPVLSQPCTGNWSVKVDSNSLSSKENAIKLPIYIQVDKSIARCRPQGIYIRSDTVGNVSVKNNNTIIPGRVVDSSGNNSGVRMSRGVLFSLSNDSTTKLWVEFPQASLSRAGDYSGNLTVALAGIEGISPKNVTIAFKVSPFVDLGISSLDKSHHTMNFGVLKSNQTKSADVFFRANTPVSLLFRSEFGRLQHIDIPNESIAYSIYLDSKKVAIDDEIKFNRLSSVRATKKKFMIRVGDTRNAAAGSYKEVITIVAFAKP</sequence>
<dbReference type="EMBL" id="BJLF01000006">
    <property type="protein sequence ID" value="GEA50711.1"/>
    <property type="molecule type" value="Genomic_DNA"/>
</dbReference>
<feature type="signal peptide" evidence="1">
    <location>
        <begin position="1"/>
        <end position="19"/>
    </location>
</feature>
<keyword evidence="3" id="KW-1185">Reference proteome</keyword>
<dbReference type="RefSeq" id="WP_141345071.1">
    <property type="nucleotide sequence ID" value="NZ_BJLF01000006.1"/>
</dbReference>
<keyword evidence="1" id="KW-0732">Signal</keyword>
<evidence type="ECO:0000313" key="3">
    <source>
        <dbReference type="Proteomes" id="UP000318717"/>
    </source>
</evidence>
<feature type="chain" id="PRO_5021457988" evidence="1">
    <location>
        <begin position="20"/>
        <end position="274"/>
    </location>
</feature>
<dbReference type="Proteomes" id="UP000318717">
    <property type="component" value="Unassembled WGS sequence"/>
</dbReference>
<name>A0A4Y3HUQ5_9VIBR</name>
<proteinExistence type="predicted"/>
<dbReference type="OrthoDB" id="5905248at2"/>
<evidence type="ECO:0000313" key="2">
    <source>
        <dbReference type="EMBL" id="GEA50711.1"/>
    </source>
</evidence>
<comment type="caution">
    <text evidence="2">The sequence shown here is derived from an EMBL/GenBank/DDBJ whole genome shotgun (WGS) entry which is preliminary data.</text>
</comment>
<evidence type="ECO:0000256" key="1">
    <source>
        <dbReference type="SAM" id="SignalP"/>
    </source>
</evidence>
<reference evidence="2 3" key="1">
    <citation type="submission" date="2019-06" db="EMBL/GenBank/DDBJ databases">
        <title>Whole genome shotgun sequence of Vibrio inusitatus NBRC 102082.</title>
        <authorList>
            <person name="Hosoyama A."/>
            <person name="Uohara A."/>
            <person name="Ohji S."/>
            <person name="Ichikawa N."/>
        </authorList>
    </citation>
    <scope>NUCLEOTIDE SEQUENCE [LARGE SCALE GENOMIC DNA]</scope>
    <source>
        <strain evidence="2 3">NBRC 102082</strain>
    </source>
</reference>
<accession>A0A4Y3HUQ5</accession>
<organism evidence="2 3">
    <name type="scientific">Vibrio inusitatus NBRC 102082</name>
    <dbReference type="NCBI Taxonomy" id="1219070"/>
    <lineage>
        <taxon>Bacteria</taxon>
        <taxon>Pseudomonadati</taxon>
        <taxon>Pseudomonadota</taxon>
        <taxon>Gammaproteobacteria</taxon>
        <taxon>Vibrionales</taxon>
        <taxon>Vibrionaceae</taxon>
        <taxon>Vibrio</taxon>
    </lineage>
</organism>
<dbReference type="AlphaFoldDB" id="A0A4Y3HUQ5"/>